<dbReference type="SUPFAM" id="SSF53795">
    <property type="entry name" value="PEP carboxykinase-like"/>
    <property type="match status" value="1"/>
</dbReference>
<gene>
    <name evidence="3" type="ORF">CKO28_24320</name>
</gene>
<name>A0ABS1DN44_9PROT</name>
<feature type="domain" description="HPr kinase/phosphorylase C-terminal" evidence="2">
    <location>
        <begin position="4"/>
        <end position="79"/>
    </location>
</feature>
<dbReference type="InterPro" id="IPR027417">
    <property type="entry name" value="P-loop_NTPase"/>
</dbReference>
<feature type="region of interest" description="Disordered" evidence="1">
    <location>
        <begin position="143"/>
        <end position="162"/>
    </location>
</feature>
<keyword evidence="4" id="KW-1185">Reference proteome</keyword>
<organism evidence="3 4">
    <name type="scientific">Rhodovibrio sodomensis</name>
    <dbReference type="NCBI Taxonomy" id="1088"/>
    <lineage>
        <taxon>Bacteria</taxon>
        <taxon>Pseudomonadati</taxon>
        <taxon>Pseudomonadota</taxon>
        <taxon>Alphaproteobacteria</taxon>
        <taxon>Rhodospirillales</taxon>
        <taxon>Rhodovibrionaceae</taxon>
        <taxon>Rhodovibrio</taxon>
    </lineage>
</organism>
<evidence type="ECO:0000256" key="1">
    <source>
        <dbReference type="SAM" id="MobiDB-lite"/>
    </source>
</evidence>
<comment type="caution">
    <text evidence="3">The sequence shown here is derived from an EMBL/GenBank/DDBJ whole genome shotgun (WGS) entry which is preliminary data.</text>
</comment>
<protein>
    <recommendedName>
        <fullName evidence="2">HPr kinase/phosphorylase C-terminal domain-containing protein</fullName>
    </recommendedName>
</protein>
<dbReference type="Proteomes" id="UP001296873">
    <property type="component" value="Unassembled WGS sequence"/>
</dbReference>
<evidence type="ECO:0000313" key="4">
    <source>
        <dbReference type="Proteomes" id="UP001296873"/>
    </source>
</evidence>
<dbReference type="Gene3D" id="3.40.50.300">
    <property type="entry name" value="P-loop containing nucleotide triphosphate hydrolases"/>
    <property type="match status" value="1"/>
</dbReference>
<evidence type="ECO:0000313" key="3">
    <source>
        <dbReference type="EMBL" id="MBK1671134.1"/>
    </source>
</evidence>
<dbReference type="Pfam" id="PF07475">
    <property type="entry name" value="Hpr_kinase_C"/>
    <property type="match status" value="1"/>
</dbReference>
<dbReference type="EMBL" id="NRRL01000148">
    <property type="protein sequence ID" value="MBK1671134.1"/>
    <property type="molecule type" value="Genomic_DNA"/>
</dbReference>
<proteinExistence type="predicted"/>
<sequence>MDATRLHASCAVLNARAVLLRGPSGSGKSDILLRLVAAAGAGLVADDQVLLARDGDALVARAPDSLQGVMEARGVGLLRLPAAGPARVVLLADLTPRPRRQPDPAHETVLGCRLRRVEIDPGAASAVAKLQLALGGRGATILPDDWHPAGPAGPDGDGEDTC</sequence>
<accession>A0ABS1DN44</accession>
<reference evidence="3 4" key="1">
    <citation type="journal article" date="2020" name="Microorganisms">
        <title>Osmotic Adaptation and Compatible Solute Biosynthesis of Phototrophic Bacteria as Revealed from Genome Analyses.</title>
        <authorList>
            <person name="Imhoff J.F."/>
            <person name="Rahn T."/>
            <person name="Kunzel S."/>
            <person name="Keller A."/>
            <person name="Neulinger S.C."/>
        </authorList>
    </citation>
    <scope>NUCLEOTIDE SEQUENCE [LARGE SCALE GENOMIC DNA]</scope>
    <source>
        <strain evidence="3 4">DSM 9895</strain>
    </source>
</reference>
<dbReference type="RefSeq" id="WP_200343656.1">
    <property type="nucleotide sequence ID" value="NZ_NRRL01000148.1"/>
</dbReference>
<evidence type="ECO:0000259" key="2">
    <source>
        <dbReference type="Pfam" id="PF07475"/>
    </source>
</evidence>
<dbReference type="InterPro" id="IPR011104">
    <property type="entry name" value="Hpr_kin/Pase_C"/>
</dbReference>